<keyword evidence="2" id="KW-1185">Reference proteome</keyword>
<evidence type="ECO:0000313" key="1">
    <source>
        <dbReference type="EMBL" id="QHB32680.1"/>
    </source>
</evidence>
<proteinExistence type="predicted"/>
<name>A0A857EZJ2_9GAMM</name>
<dbReference type="EMBL" id="CP043727">
    <property type="protein sequence ID" value="QHB32680.1"/>
    <property type="molecule type" value="Genomic_DNA"/>
</dbReference>
<protein>
    <submittedName>
        <fullName evidence="1">Uncharacterized protein</fullName>
    </submittedName>
</protein>
<gene>
    <name evidence="1" type="ORF">F0T03_11185</name>
</gene>
<dbReference type="Proteomes" id="UP000464402">
    <property type="component" value="Chromosome"/>
</dbReference>
<reference evidence="2" key="1">
    <citation type="submission" date="2019-09" db="EMBL/GenBank/DDBJ databases">
        <title>Yersinia canariae sp. nov., isolated from a human yersiniosis case.</title>
        <authorList>
            <person name="Nguyen S.V."/>
            <person name="Greig D."/>
            <person name="Hurley D."/>
            <person name="Cao Y."/>
            <person name="McCabe E."/>
            <person name="Mitchell M."/>
            <person name="Jenkins C."/>
            <person name="Fanning S."/>
        </authorList>
    </citation>
    <scope>NUCLEOTIDE SEQUENCE [LARGE SCALE GENOMIC DNA]</scope>
    <source>
        <strain evidence="2">NCTC 14382</strain>
    </source>
</reference>
<dbReference type="RefSeq" id="WP_159678365.1">
    <property type="nucleotide sequence ID" value="NZ_CP043727.1"/>
</dbReference>
<evidence type="ECO:0000313" key="2">
    <source>
        <dbReference type="Proteomes" id="UP000464402"/>
    </source>
</evidence>
<accession>A0A857EZJ2</accession>
<dbReference type="KEGG" id="yca:F0T03_11185"/>
<dbReference type="AlphaFoldDB" id="A0A857EZJ2"/>
<sequence length="282" mass="32293">MSRISYPIESLGLTNTVSALKSNNTPIEKKQFYIDGECSGGYKNIKEVLERLVHKGWLKAGTDDDDKRRIAVLNVVSRYSMATVALEHAKRGHPYLHHDDISMEFKLDRHHGLEMHYSVPYTDGAQLLFTLDCQLFLGKDFTLNEETSRIFFKFEEQCSSELRRDVNRNGIIKMILEWFKELFTPNSYAIANTMPGSKNPTEIGTPKLAYANLGIIESENYEQVEEIFSECDFVFEEDSYSEDDILEIEDKDSGSEKSYVAGENVGYVNGFIDGVKERKNYI</sequence>
<organism evidence="1 2">
    <name type="scientific">Yersinia canariae</name>
    <dbReference type="NCBI Taxonomy" id="2607663"/>
    <lineage>
        <taxon>Bacteria</taxon>
        <taxon>Pseudomonadati</taxon>
        <taxon>Pseudomonadota</taxon>
        <taxon>Gammaproteobacteria</taxon>
        <taxon>Enterobacterales</taxon>
        <taxon>Yersiniaceae</taxon>
        <taxon>Yersinia</taxon>
    </lineage>
</organism>